<feature type="transmembrane region" description="Helical" evidence="6">
    <location>
        <begin position="165"/>
        <end position="183"/>
    </location>
</feature>
<evidence type="ECO:0000256" key="4">
    <source>
        <dbReference type="ARBA" id="ARBA00022989"/>
    </source>
</evidence>
<dbReference type="InterPro" id="IPR017039">
    <property type="entry name" value="Virul_fac_BrkB"/>
</dbReference>
<keyword evidence="3 6" id="KW-0812">Transmembrane</keyword>
<evidence type="ECO:0000313" key="7">
    <source>
        <dbReference type="EMBL" id="MBX0321730.1"/>
    </source>
</evidence>
<evidence type="ECO:0000256" key="2">
    <source>
        <dbReference type="ARBA" id="ARBA00022475"/>
    </source>
</evidence>
<reference evidence="7 8" key="1">
    <citation type="submission" date="2021-06" db="EMBL/GenBank/DDBJ databases">
        <title>Halomicroarcula sp. a new haloarchaeum isolated from saline soil.</title>
        <authorList>
            <person name="Duran-Viseras A."/>
            <person name="Sanchez-Porro C."/>
            <person name="Ventosa A."/>
        </authorList>
    </citation>
    <scope>NUCLEOTIDE SEQUENCE [LARGE SCALE GENOMIC DNA]</scope>
    <source>
        <strain evidence="7 8">F13</strain>
    </source>
</reference>
<dbReference type="Proteomes" id="UP001430377">
    <property type="component" value="Unassembled WGS sequence"/>
</dbReference>
<dbReference type="PANTHER" id="PTHR30213">
    <property type="entry name" value="INNER MEMBRANE PROTEIN YHJD"/>
    <property type="match status" value="1"/>
</dbReference>
<keyword evidence="5 6" id="KW-0472">Membrane</keyword>
<sequence>MDATDRPETLRETGRRVVAVGRAMDFGLTAAALAYYGLVALVPATVLATTVVTAVWGETVADALVTAAGETLSPSGTRVLREAVTGAAGRWQASLGSAVVLVWGVLRLFRGLDAALARVYQTESSVGGRFSSGVLAMLGVGGAVAAILGARLLADVTGATVTGPAVTLVRVVVVAVLLWPLYYTLPDADLAVTEVLPGTVLAAGGWELLRIAFDLYLAVGSRTVSGLLGAVVLFVTWLFFGSAVVLAGGVLNAVLAGRR</sequence>
<organism evidence="7 8">
    <name type="scientific">Haloarcula rubra</name>
    <dbReference type="NCBI Taxonomy" id="2487747"/>
    <lineage>
        <taxon>Archaea</taxon>
        <taxon>Methanobacteriati</taxon>
        <taxon>Methanobacteriota</taxon>
        <taxon>Stenosarchaea group</taxon>
        <taxon>Halobacteria</taxon>
        <taxon>Halobacteriales</taxon>
        <taxon>Haloarculaceae</taxon>
        <taxon>Haloarcula</taxon>
    </lineage>
</organism>
<dbReference type="AlphaFoldDB" id="A0AAW4PKW2"/>
<dbReference type="GO" id="GO:0005886">
    <property type="term" value="C:plasma membrane"/>
    <property type="evidence" value="ECO:0007669"/>
    <property type="project" value="UniProtKB-SubCell"/>
</dbReference>
<name>A0AAW4PKW2_9EURY</name>
<accession>A0AAW4PKW2</accession>
<evidence type="ECO:0000256" key="3">
    <source>
        <dbReference type="ARBA" id="ARBA00022692"/>
    </source>
</evidence>
<comment type="caution">
    <text evidence="7">The sequence shown here is derived from an EMBL/GenBank/DDBJ whole genome shotgun (WGS) entry which is preliminary data.</text>
</comment>
<keyword evidence="2" id="KW-1003">Cell membrane</keyword>
<evidence type="ECO:0000313" key="8">
    <source>
        <dbReference type="Proteomes" id="UP001430377"/>
    </source>
</evidence>
<evidence type="ECO:0000256" key="5">
    <source>
        <dbReference type="ARBA" id="ARBA00023136"/>
    </source>
</evidence>
<feature type="transmembrane region" description="Helical" evidence="6">
    <location>
        <begin position="33"/>
        <end position="56"/>
    </location>
</feature>
<feature type="transmembrane region" description="Helical" evidence="6">
    <location>
        <begin position="231"/>
        <end position="255"/>
    </location>
</feature>
<dbReference type="RefSeq" id="WP_220616737.1">
    <property type="nucleotide sequence ID" value="NZ_RKLR01000001.1"/>
</dbReference>
<keyword evidence="4 6" id="KW-1133">Transmembrane helix</keyword>
<gene>
    <name evidence="7" type="ORF">EGH21_01670</name>
</gene>
<dbReference type="EMBL" id="RKLR01000001">
    <property type="protein sequence ID" value="MBX0321730.1"/>
    <property type="molecule type" value="Genomic_DNA"/>
</dbReference>
<dbReference type="PIRSF" id="PIRSF035875">
    <property type="entry name" value="RNase_BN"/>
    <property type="match status" value="1"/>
</dbReference>
<evidence type="ECO:0000256" key="6">
    <source>
        <dbReference type="SAM" id="Phobius"/>
    </source>
</evidence>
<comment type="subcellular location">
    <subcellularLocation>
        <location evidence="1">Cell membrane</location>
        <topology evidence="1">Multi-pass membrane protein</topology>
    </subcellularLocation>
</comment>
<evidence type="ECO:0000256" key="1">
    <source>
        <dbReference type="ARBA" id="ARBA00004651"/>
    </source>
</evidence>
<keyword evidence="8" id="KW-1185">Reference proteome</keyword>
<dbReference type="PANTHER" id="PTHR30213:SF0">
    <property type="entry name" value="UPF0761 MEMBRANE PROTEIN YIHY"/>
    <property type="match status" value="1"/>
</dbReference>
<dbReference type="Pfam" id="PF03631">
    <property type="entry name" value="Virul_fac_BrkB"/>
    <property type="match status" value="1"/>
</dbReference>
<proteinExistence type="predicted"/>
<feature type="transmembrane region" description="Helical" evidence="6">
    <location>
        <begin position="130"/>
        <end position="153"/>
    </location>
</feature>
<protein>
    <submittedName>
        <fullName evidence="7">YihY/virulence factor BrkB family protein</fullName>
    </submittedName>
</protein>